<dbReference type="AlphaFoldDB" id="A0AA36G414"/>
<protein>
    <submittedName>
        <fullName evidence="2">Uncharacterized protein</fullName>
    </submittedName>
</protein>
<evidence type="ECO:0000313" key="3">
    <source>
        <dbReference type="Proteomes" id="UP001177023"/>
    </source>
</evidence>
<feature type="non-terminal residue" evidence="2">
    <location>
        <position position="306"/>
    </location>
</feature>
<keyword evidence="1" id="KW-0472">Membrane</keyword>
<proteinExistence type="predicted"/>
<organism evidence="2 3">
    <name type="scientific">Mesorhabditis spiculigera</name>
    <dbReference type="NCBI Taxonomy" id="96644"/>
    <lineage>
        <taxon>Eukaryota</taxon>
        <taxon>Metazoa</taxon>
        <taxon>Ecdysozoa</taxon>
        <taxon>Nematoda</taxon>
        <taxon>Chromadorea</taxon>
        <taxon>Rhabditida</taxon>
        <taxon>Rhabditina</taxon>
        <taxon>Rhabditomorpha</taxon>
        <taxon>Rhabditoidea</taxon>
        <taxon>Rhabditidae</taxon>
        <taxon>Mesorhabditinae</taxon>
        <taxon>Mesorhabditis</taxon>
    </lineage>
</organism>
<feature type="transmembrane region" description="Helical" evidence="1">
    <location>
        <begin position="234"/>
        <end position="255"/>
    </location>
</feature>
<gene>
    <name evidence="2" type="ORF">MSPICULIGERA_LOCUS15715</name>
</gene>
<sequence length="306" mass="34436">MAPNNRVIAESPENLATTYANEATTTPFVPDWEQTYPPYNITGLDGEVYQIIDYYWGFDDPLRYVPKAVCQKGPGERAINGHLDLYMADYKWDGLPFHMPMIENHASDEKYIALSMFLFGIVGMGLAVTSGYLARQNKQVTLIVSSAMMADALCRFVNSASRVYYGKCTLDWQCLKTDGYPYAGIMYNMIWSTIDYTAYLTMTLLQHWISVIRPFGIGIESPIKMKESAAKNEVNLRFATMLVATNLLIFGKQIVGSAANLVASWPDISYLSYSVYEFMHCSAISCITITFNMSYLNVKPVKPNSN</sequence>
<comment type="caution">
    <text evidence="2">The sequence shown here is derived from an EMBL/GenBank/DDBJ whole genome shotgun (WGS) entry which is preliminary data.</text>
</comment>
<feature type="transmembrane region" description="Helical" evidence="1">
    <location>
        <begin position="111"/>
        <end position="134"/>
    </location>
</feature>
<dbReference type="EMBL" id="CATQJA010002650">
    <property type="protein sequence ID" value="CAJ0577442.1"/>
    <property type="molecule type" value="Genomic_DNA"/>
</dbReference>
<keyword evidence="1" id="KW-1133">Transmembrane helix</keyword>
<evidence type="ECO:0000313" key="2">
    <source>
        <dbReference type="EMBL" id="CAJ0577442.1"/>
    </source>
</evidence>
<evidence type="ECO:0000256" key="1">
    <source>
        <dbReference type="SAM" id="Phobius"/>
    </source>
</evidence>
<reference evidence="2" key="1">
    <citation type="submission" date="2023-06" db="EMBL/GenBank/DDBJ databases">
        <authorList>
            <person name="Delattre M."/>
        </authorList>
    </citation>
    <scope>NUCLEOTIDE SEQUENCE</scope>
    <source>
        <strain evidence="2">AF72</strain>
    </source>
</reference>
<name>A0AA36G414_9BILA</name>
<dbReference type="Proteomes" id="UP001177023">
    <property type="component" value="Unassembled WGS sequence"/>
</dbReference>
<keyword evidence="3" id="KW-1185">Reference proteome</keyword>
<keyword evidence="1" id="KW-0812">Transmembrane</keyword>
<feature type="transmembrane region" description="Helical" evidence="1">
    <location>
        <begin position="275"/>
        <end position="296"/>
    </location>
</feature>
<accession>A0AA36G414</accession>